<evidence type="ECO:0000259" key="7">
    <source>
        <dbReference type="Pfam" id="PF02272"/>
    </source>
</evidence>
<dbReference type="Gene3D" id="2.40.50.460">
    <property type="match status" value="1"/>
</dbReference>
<evidence type="ECO:0000259" key="6">
    <source>
        <dbReference type="Pfam" id="PF01368"/>
    </source>
</evidence>
<evidence type="ECO:0000256" key="2">
    <source>
        <dbReference type="ARBA" id="ARBA00019841"/>
    </source>
</evidence>
<dbReference type="GO" id="GO:0003676">
    <property type="term" value="F:nucleic acid binding"/>
    <property type="evidence" value="ECO:0007669"/>
    <property type="project" value="InterPro"/>
</dbReference>
<dbReference type="Pfam" id="PF17768">
    <property type="entry name" value="RecJ_OB"/>
    <property type="match status" value="1"/>
</dbReference>
<gene>
    <name evidence="10" type="ORF">DES38_10810</name>
</gene>
<dbReference type="InterPro" id="IPR051673">
    <property type="entry name" value="SSDNA_exonuclease_RecJ"/>
</dbReference>
<dbReference type="InterPro" id="IPR003156">
    <property type="entry name" value="DHHA1_dom"/>
</dbReference>
<accession>A0A2V3WAF9</accession>
<evidence type="ECO:0000313" key="11">
    <source>
        <dbReference type="Proteomes" id="UP000247922"/>
    </source>
</evidence>
<evidence type="ECO:0000256" key="4">
    <source>
        <dbReference type="ARBA" id="ARBA00022801"/>
    </source>
</evidence>
<evidence type="ECO:0000313" key="10">
    <source>
        <dbReference type="EMBL" id="PXW90001.1"/>
    </source>
</evidence>
<evidence type="ECO:0000259" key="8">
    <source>
        <dbReference type="Pfam" id="PF10141"/>
    </source>
</evidence>
<feature type="domain" description="Single-stranded-DNA-specific exonuclease RecJ C-terminal" evidence="8">
    <location>
        <begin position="556"/>
        <end position="748"/>
    </location>
</feature>
<dbReference type="GO" id="GO:0006310">
    <property type="term" value="P:DNA recombination"/>
    <property type="evidence" value="ECO:0007669"/>
    <property type="project" value="InterPro"/>
</dbReference>
<dbReference type="InterPro" id="IPR041122">
    <property type="entry name" value="RecJ_OB"/>
</dbReference>
<dbReference type="PANTHER" id="PTHR30255:SF2">
    <property type="entry name" value="SINGLE-STRANDED-DNA-SPECIFIC EXONUCLEASE RECJ"/>
    <property type="match status" value="1"/>
</dbReference>
<keyword evidence="11" id="KW-1185">Reference proteome</keyword>
<dbReference type="Pfam" id="PF01368">
    <property type="entry name" value="DHH"/>
    <property type="match status" value="1"/>
</dbReference>
<dbReference type="Pfam" id="PF10141">
    <property type="entry name" value="ssDNA-exonuc_C"/>
    <property type="match status" value="1"/>
</dbReference>
<feature type="domain" description="DHHA1" evidence="7">
    <location>
        <begin position="334"/>
        <end position="430"/>
    </location>
</feature>
<reference evidence="10 11" key="1">
    <citation type="submission" date="2018-05" db="EMBL/GenBank/DDBJ databases">
        <title>Genomic Encyclopedia of Type Strains, Phase IV (KMG-IV): sequencing the most valuable type-strain genomes for metagenomic binning, comparative biology and taxonomic classification.</title>
        <authorList>
            <person name="Goeker M."/>
        </authorList>
    </citation>
    <scope>NUCLEOTIDE SEQUENCE [LARGE SCALE GENOMIC DNA]</scope>
    <source>
        <strain evidence="10 11">DSM 22440</strain>
    </source>
</reference>
<keyword evidence="4" id="KW-0378">Hydrolase</keyword>
<keyword evidence="5 10" id="KW-0269">Exonuclease</keyword>
<dbReference type="EMBL" id="QJJR01000008">
    <property type="protein sequence ID" value="PXW90001.1"/>
    <property type="molecule type" value="Genomic_DNA"/>
</dbReference>
<evidence type="ECO:0000256" key="5">
    <source>
        <dbReference type="ARBA" id="ARBA00022839"/>
    </source>
</evidence>
<proteinExistence type="inferred from homology"/>
<dbReference type="OrthoDB" id="9809852at2"/>
<dbReference type="InterPro" id="IPR001667">
    <property type="entry name" value="DDH_dom"/>
</dbReference>
<dbReference type="GO" id="GO:0008409">
    <property type="term" value="F:5'-3' exonuclease activity"/>
    <property type="evidence" value="ECO:0007669"/>
    <property type="project" value="InterPro"/>
</dbReference>
<dbReference type="Proteomes" id="UP000247922">
    <property type="component" value="Unassembled WGS sequence"/>
</dbReference>
<protein>
    <recommendedName>
        <fullName evidence="2">Single-stranded-DNA-specific exonuclease RecJ</fullName>
    </recommendedName>
</protein>
<dbReference type="AlphaFoldDB" id="A0A2V3WAF9"/>
<feature type="domain" description="RecJ OB" evidence="9">
    <location>
        <begin position="444"/>
        <end position="549"/>
    </location>
</feature>
<dbReference type="InterPro" id="IPR018779">
    <property type="entry name" value="RecJ_C"/>
</dbReference>
<dbReference type="GO" id="GO:0006281">
    <property type="term" value="P:DNA repair"/>
    <property type="evidence" value="ECO:0007669"/>
    <property type="project" value="InterPro"/>
</dbReference>
<keyword evidence="3" id="KW-0540">Nuclease</keyword>
<dbReference type="Gene3D" id="3.90.1640.30">
    <property type="match status" value="1"/>
</dbReference>
<feature type="domain" description="DDH" evidence="6">
    <location>
        <begin position="74"/>
        <end position="217"/>
    </location>
</feature>
<organism evidence="10 11">
    <name type="scientific">Streptohalobacillus salinus</name>
    <dbReference type="NCBI Taxonomy" id="621096"/>
    <lineage>
        <taxon>Bacteria</taxon>
        <taxon>Bacillati</taxon>
        <taxon>Bacillota</taxon>
        <taxon>Bacilli</taxon>
        <taxon>Bacillales</taxon>
        <taxon>Bacillaceae</taxon>
        <taxon>Streptohalobacillus</taxon>
    </lineage>
</organism>
<comment type="caution">
    <text evidence="10">The sequence shown here is derived from an EMBL/GenBank/DDBJ whole genome shotgun (WGS) entry which is preliminary data.</text>
</comment>
<dbReference type="Pfam" id="PF02272">
    <property type="entry name" value="DHHA1"/>
    <property type="match status" value="1"/>
</dbReference>
<comment type="similarity">
    <text evidence="1">Belongs to the RecJ family.</text>
</comment>
<evidence type="ECO:0000256" key="3">
    <source>
        <dbReference type="ARBA" id="ARBA00022722"/>
    </source>
</evidence>
<dbReference type="InterPro" id="IPR004610">
    <property type="entry name" value="RecJ"/>
</dbReference>
<evidence type="ECO:0000256" key="1">
    <source>
        <dbReference type="ARBA" id="ARBA00005915"/>
    </source>
</evidence>
<dbReference type="RefSeq" id="WP_110251538.1">
    <property type="nucleotide sequence ID" value="NZ_QJJR01000008.1"/>
</dbReference>
<dbReference type="InterPro" id="IPR038763">
    <property type="entry name" value="DHH_sf"/>
</dbReference>
<dbReference type="PANTHER" id="PTHR30255">
    <property type="entry name" value="SINGLE-STRANDED-DNA-SPECIFIC EXONUCLEASE RECJ"/>
    <property type="match status" value="1"/>
</dbReference>
<sequence length="766" mass="86203">MLESKKNWLFNKMSEEVAPAQMIMDLLDRRGLSSDKEKEAFLKPSLMDLLEPSLLQDIDKAQLRIERAIETDEKIMVFGDYDSDGVTSTALIMETLLELGAACDYYIPNRFSEGYGPNPQAIEKIAADGFSLIITVDTGIAAFESFEKAKALGLDVIITDHHEVQGTVPDVLAVIHPKVSPNYAFKTLAGVGVAFKLSQHLLGYFPEQFLDLVAIGTIADLVPLEGENRILAKFGMEMLTRTDRLGLIALKEVSGIHDQVSEQDVGFGLGPRLNAVGRLGHAAPAVELLLTHDVAEAKALAEQINQTNQERQAIVKTIASEAEALVEQAPELHQNVIVVAKAGWNEGVLGIVASRLLRKYQRPVLCLTIKEADGIAKGSARSIDAFDLFKHGMDIREYFIAFGGHAQAAGMTLTIENIETVREALNAIAENSLAPGDYKEQVTVDAKLDLKQLVIQSVEDLNQLAPFGMANPKPVFYLKAFPKEKRQIGADKSHLKLQLEKDQHQLNAIGFGMGELYADMHPDAEIECIGRLEINEWNNARSVQFMIEDVRITERQIHDFRGRKFWQKDLHAKLTEDYQVVHFNQPVIGPSFTSKSHQMLEENQQIKQLVVVDLPDKLVDFSNLLQKTTPEDIYLCFQANDDFLAAIPSREEFKWLYGYILKKETYHRKTEDSLVIRHKGWKLNKIECIIQVFSELDFVRMNGDVVTVNADVEKQPLTASLRYQAMLEKKEVEDMLYYSNYHHLKTWLLSQIESYDSIEEENVYGL</sequence>
<dbReference type="SUPFAM" id="SSF64182">
    <property type="entry name" value="DHH phosphoesterases"/>
    <property type="match status" value="1"/>
</dbReference>
<evidence type="ECO:0000259" key="9">
    <source>
        <dbReference type="Pfam" id="PF17768"/>
    </source>
</evidence>
<dbReference type="NCBIfam" id="TIGR00644">
    <property type="entry name" value="recJ"/>
    <property type="match status" value="1"/>
</dbReference>
<name>A0A2V3WAF9_9BACI</name>